<dbReference type="PRINTS" id="PR00019">
    <property type="entry name" value="LEURICHRPT"/>
</dbReference>
<dbReference type="Proteomes" id="UP000324091">
    <property type="component" value="Chromosome 12"/>
</dbReference>
<proteinExistence type="predicted"/>
<evidence type="ECO:0000256" key="1">
    <source>
        <dbReference type="ARBA" id="ARBA00022614"/>
    </source>
</evidence>
<evidence type="ECO:0000256" key="2">
    <source>
        <dbReference type="ARBA" id="ARBA00022729"/>
    </source>
</evidence>
<keyword evidence="4" id="KW-0325">Glycoprotein</keyword>
<dbReference type="InterPro" id="IPR032675">
    <property type="entry name" value="LRR_dom_sf"/>
</dbReference>
<evidence type="ECO:0000256" key="4">
    <source>
        <dbReference type="ARBA" id="ARBA00023180"/>
    </source>
</evidence>
<dbReference type="PANTHER" id="PTHR45712">
    <property type="entry name" value="AGAP008170-PA"/>
    <property type="match status" value="1"/>
</dbReference>
<dbReference type="InterPro" id="IPR050333">
    <property type="entry name" value="SLRP"/>
</dbReference>
<evidence type="ECO:0000259" key="5">
    <source>
        <dbReference type="SMART" id="SM00013"/>
    </source>
</evidence>
<organism evidence="6 7">
    <name type="scientific">Takifugu flavidus</name>
    <name type="common">sansaifugu</name>
    <dbReference type="NCBI Taxonomy" id="433684"/>
    <lineage>
        <taxon>Eukaryota</taxon>
        <taxon>Metazoa</taxon>
        <taxon>Chordata</taxon>
        <taxon>Craniata</taxon>
        <taxon>Vertebrata</taxon>
        <taxon>Euteleostomi</taxon>
        <taxon>Actinopterygii</taxon>
        <taxon>Neopterygii</taxon>
        <taxon>Teleostei</taxon>
        <taxon>Neoteleostei</taxon>
        <taxon>Acanthomorphata</taxon>
        <taxon>Eupercaria</taxon>
        <taxon>Tetraodontiformes</taxon>
        <taxon>Tetradontoidea</taxon>
        <taxon>Tetraodontidae</taxon>
        <taxon>Takifugu</taxon>
    </lineage>
</organism>
<dbReference type="AlphaFoldDB" id="A0A5C6PED7"/>
<dbReference type="SMART" id="SM00013">
    <property type="entry name" value="LRRNT"/>
    <property type="match status" value="1"/>
</dbReference>
<feature type="domain" description="LRRNT" evidence="5">
    <location>
        <begin position="126"/>
        <end position="170"/>
    </location>
</feature>
<dbReference type="PANTHER" id="PTHR45712:SF22">
    <property type="entry name" value="INSULIN-LIKE GROWTH FACTOR-BINDING PROTEIN COMPLEX ACID LABILE SUBUNIT"/>
    <property type="match status" value="1"/>
</dbReference>
<dbReference type="Pfam" id="PF13855">
    <property type="entry name" value="LRR_8"/>
    <property type="match status" value="2"/>
</dbReference>
<dbReference type="Gene3D" id="3.80.10.10">
    <property type="entry name" value="Ribonuclease Inhibitor"/>
    <property type="match status" value="2"/>
</dbReference>
<evidence type="ECO:0000256" key="3">
    <source>
        <dbReference type="ARBA" id="ARBA00022737"/>
    </source>
</evidence>
<evidence type="ECO:0000313" key="6">
    <source>
        <dbReference type="EMBL" id="TWW77526.1"/>
    </source>
</evidence>
<keyword evidence="7" id="KW-1185">Reference proteome</keyword>
<dbReference type="InterPro" id="IPR001611">
    <property type="entry name" value="Leu-rich_rpt"/>
</dbReference>
<dbReference type="SMART" id="SM00369">
    <property type="entry name" value="LRR_TYP"/>
    <property type="match status" value="6"/>
</dbReference>
<reference evidence="6 7" key="1">
    <citation type="submission" date="2019-04" db="EMBL/GenBank/DDBJ databases">
        <title>Chromosome genome assembly for Takifugu flavidus.</title>
        <authorList>
            <person name="Xiao S."/>
        </authorList>
    </citation>
    <scope>NUCLEOTIDE SEQUENCE [LARGE SCALE GENOMIC DNA]</scope>
    <source>
        <strain evidence="6">HTHZ2018</strain>
        <tissue evidence="6">Muscle</tissue>
    </source>
</reference>
<dbReference type="InterPro" id="IPR000372">
    <property type="entry name" value="LRRNT"/>
</dbReference>
<keyword evidence="1" id="KW-0433">Leucine-rich repeat</keyword>
<gene>
    <name evidence="6" type="ORF">D4764_12G0009160</name>
</gene>
<comment type="caution">
    <text evidence="6">The sequence shown here is derived from an EMBL/GenBank/DDBJ whole genome shotgun (WGS) entry which is preliminary data.</text>
</comment>
<dbReference type="EMBL" id="RHFK02000004">
    <property type="protein sequence ID" value="TWW77526.1"/>
    <property type="molecule type" value="Genomic_DNA"/>
</dbReference>
<protein>
    <submittedName>
        <fullName evidence="6">Tsukushin</fullName>
    </submittedName>
</protein>
<dbReference type="SUPFAM" id="SSF52058">
    <property type="entry name" value="L domain-like"/>
    <property type="match status" value="1"/>
</dbReference>
<name>A0A5C6PED7_9TELE</name>
<keyword evidence="2" id="KW-0732">Signal</keyword>
<accession>A0A5C6PED7</accession>
<sequence length="452" mass="49442">MKERNLVRDLMCVPNSGHSSVGWFHRDAAELMRSSWKRTRTAAQRGRLQWRNEGGEVKNGPKKRTVDAKTKPKLETKVLLLRGQLGPLAPCSDGNGVNRPLKNIMALCTWLLLWLLAPASSGAVNNCHPGCHCDVESFGLFDSFSLTRVDCQGVGPGITMPVAIPLDTTHLDLSFNAMGPLTNTMLAGPGYTTLISLDLSNNHITKISPNALSKLRYLESLDLSHNELEQLSPSCFSGLPLAEVDLSHNNFREFDMDVFTNKANGEPVSIDLTHNKLVSVLATLHGRVLQSQSLNLSANQLSSVPDLTGLSLRLLSLDGNPIARITEGSFAHLKDLIYLSISGLNDLREIEPRGFKGLQSLQVLDLVNNPKLETLSPAIFSGLDSLEELNLSGSGVSSLPNNMLSHLPSIKRISLGKGVRCWRSQKQAQFHRQLGQLQHDDVLSCNVKGVML</sequence>
<keyword evidence="3" id="KW-0677">Repeat</keyword>
<evidence type="ECO:0000313" key="7">
    <source>
        <dbReference type="Proteomes" id="UP000324091"/>
    </source>
</evidence>
<dbReference type="InterPro" id="IPR003591">
    <property type="entry name" value="Leu-rich_rpt_typical-subtyp"/>
</dbReference>
<dbReference type="PROSITE" id="PS51450">
    <property type="entry name" value="LRR"/>
    <property type="match status" value="3"/>
</dbReference>